<dbReference type="SUPFAM" id="SSF54211">
    <property type="entry name" value="Ribosomal protein S5 domain 2-like"/>
    <property type="match status" value="1"/>
</dbReference>
<feature type="domain" description="GHMP kinase N-terminal" evidence="8">
    <location>
        <begin position="65"/>
        <end position="141"/>
    </location>
</feature>
<evidence type="ECO:0000259" key="8">
    <source>
        <dbReference type="Pfam" id="PF00288"/>
    </source>
</evidence>
<dbReference type="InterPro" id="IPR006204">
    <property type="entry name" value="GHMP_kinase_N_dom"/>
</dbReference>
<dbReference type="Proteomes" id="UP000824083">
    <property type="component" value="Unassembled WGS sequence"/>
</dbReference>
<dbReference type="Pfam" id="PF00288">
    <property type="entry name" value="GHMP_kinases_N"/>
    <property type="match status" value="1"/>
</dbReference>
<comment type="catalytic activity">
    <reaction evidence="7">
        <text>4-CDP-2-C-methyl-D-erythritol + ATP = 4-CDP-2-C-methyl-D-erythritol 2-phosphate + ADP + H(+)</text>
        <dbReference type="Rhea" id="RHEA:18437"/>
        <dbReference type="ChEBI" id="CHEBI:15378"/>
        <dbReference type="ChEBI" id="CHEBI:30616"/>
        <dbReference type="ChEBI" id="CHEBI:57823"/>
        <dbReference type="ChEBI" id="CHEBI:57919"/>
        <dbReference type="ChEBI" id="CHEBI:456216"/>
        <dbReference type="EC" id="2.7.1.148"/>
    </reaction>
</comment>
<dbReference type="PANTHER" id="PTHR43527">
    <property type="entry name" value="4-DIPHOSPHOCYTIDYL-2-C-METHYL-D-ERYTHRITOL KINASE, CHLOROPLASTIC"/>
    <property type="match status" value="1"/>
</dbReference>
<dbReference type="EMBL" id="DVMY01000103">
    <property type="protein sequence ID" value="HIU37928.1"/>
    <property type="molecule type" value="Genomic_DNA"/>
</dbReference>
<dbReference type="Gene3D" id="3.30.70.890">
    <property type="entry name" value="GHMP kinase, C-terminal domain"/>
    <property type="match status" value="1"/>
</dbReference>
<name>A0A9D1IIF6_9BURK</name>
<organism evidence="9 10">
    <name type="scientific">Candidatus Aphodousia faecigallinarum</name>
    <dbReference type="NCBI Taxonomy" id="2840677"/>
    <lineage>
        <taxon>Bacteria</taxon>
        <taxon>Pseudomonadati</taxon>
        <taxon>Pseudomonadota</taxon>
        <taxon>Betaproteobacteria</taxon>
        <taxon>Burkholderiales</taxon>
        <taxon>Sutterellaceae</taxon>
        <taxon>Sutterellaceae incertae sedis</taxon>
        <taxon>Candidatus Aphodousia</taxon>
    </lineage>
</organism>
<accession>A0A9D1IIF6</accession>
<evidence type="ECO:0000256" key="6">
    <source>
        <dbReference type="ARBA" id="ARBA00023229"/>
    </source>
</evidence>
<keyword evidence="4 7" id="KW-0418">Kinase</keyword>
<dbReference type="GO" id="GO:0005524">
    <property type="term" value="F:ATP binding"/>
    <property type="evidence" value="ECO:0007669"/>
    <property type="project" value="UniProtKB-UniRule"/>
</dbReference>
<feature type="active site" evidence="7">
    <location>
        <position position="10"/>
    </location>
</feature>
<evidence type="ECO:0000256" key="1">
    <source>
        <dbReference type="ARBA" id="ARBA00017473"/>
    </source>
</evidence>
<dbReference type="InterPro" id="IPR004424">
    <property type="entry name" value="IspE"/>
</dbReference>
<evidence type="ECO:0000256" key="2">
    <source>
        <dbReference type="ARBA" id="ARBA00022679"/>
    </source>
</evidence>
<comment type="function">
    <text evidence="7">Catalyzes the phosphorylation of the position 2 hydroxy group of 4-diphosphocytidyl-2C-methyl-D-erythritol.</text>
</comment>
<proteinExistence type="inferred from homology"/>
<dbReference type="Gene3D" id="3.30.230.10">
    <property type="match status" value="1"/>
</dbReference>
<keyword evidence="5 7" id="KW-0067">ATP-binding</keyword>
<dbReference type="InterPro" id="IPR036554">
    <property type="entry name" value="GHMP_kinase_C_sf"/>
</dbReference>
<evidence type="ECO:0000256" key="7">
    <source>
        <dbReference type="HAMAP-Rule" id="MF_00061"/>
    </source>
</evidence>
<gene>
    <name evidence="7 9" type="primary">ispE</name>
    <name evidence="9" type="ORF">IAC56_06625</name>
</gene>
<evidence type="ECO:0000256" key="3">
    <source>
        <dbReference type="ARBA" id="ARBA00022741"/>
    </source>
</evidence>
<dbReference type="InterPro" id="IPR020568">
    <property type="entry name" value="Ribosomal_Su5_D2-typ_SF"/>
</dbReference>
<reference evidence="9" key="2">
    <citation type="journal article" date="2021" name="PeerJ">
        <title>Extensive microbial diversity within the chicken gut microbiome revealed by metagenomics and culture.</title>
        <authorList>
            <person name="Gilroy R."/>
            <person name="Ravi A."/>
            <person name="Getino M."/>
            <person name="Pursley I."/>
            <person name="Horton D.L."/>
            <person name="Alikhan N.F."/>
            <person name="Baker D."/>
            <person name="Gharbi K."/>
            <person name="Hall N."/>
            <person name="Watson M."/>
            <person name="Adriaenssens E.M."/>
            <person name="Foster-Nyarko E."/>
            <person name="Jarju S."/>
            <person name="Secka A."/>
            <person name="Antonio M."/>
            <person name="Oren A."/>
            <person name="Chaudhuri R.R."/>
            <person name="La Ragione R."/>
            <person name="Hildebrand F."/>
            <person name="Pallen M.J."/>
        </authorList>
    </citation>
    <scope>NUCLEOTIDE SEQUENCE</scope>
    <source>
        <strain evidence="9">7463</strain>
    </source>
</reference>
<sequence length="281" mass="30737">MSLELLAPAKLNLFLHITGRRPDGYHELQSVFVLIDLCDTISLSLRQDGIISRHGDIVGDANRDLCVRAAQLLKQETSCHLGVDITVTKRIPAGAGLGGGSSDAATTLMGLNKLWQLNLTREQLMNLAPKLGADVPFFLLGTNAWVEGIGEKLTPINVPTLTFAVIWPSTNQPTGEIFSHPALTRNTKYVKMSILDAAQSTGDWMRLGHNDLEPIVKIVNPEVNVLLTTLPQFRLTGSGSAAFAQMQKDQADRVFENLPVKWKHFLVKSLKIHPTLSALSC</sequence>
<keyword evidence="6 7" id="KW-0414">Isoprene biosynthesis</keyword>
<dbReference type="HAMAP" id="MF_00061">
    <property type="entry name" value="IspE"/>
    <property type="match status" value="1"/>
</dbReference>
<comment type="caution">
    <text evidence="9">The sequence shown here is derived from an EMBL/GenBank/DDBJ whole genome shotgun (WGS) entry which is preliminary data.</text>
</comment>
<reference evidence="9" key="1">
    <citation type="submission" date="2020-10" db="EMBL/GenBank/DDBJ databases">
        <authorList>
            <person name="Gilroy R."/>
        </authorList>
    </citation>
    <scope>NUCLEOTIDE SEQUENCE</scope>
    <source>
        <strain evidence="9">7463</strain>
    </source>
</reference>
<evidence type="ECO:0000256" key="4">
    <source>
        <dbReference type="ARBA" id="ARBA00022777"/>
    </source>
</evidence>
<dbReference type="GO" id="GO:0050515">
    <property type="term" value="F:4-(cytidine 5'-diphospho)-2-C-methyl-D-erythritol kinase activity"/>
    <property type="evidence" value="ECO:0007669"/>
    <property type="project" value="UniProtKB-UniRule"/>
</dbReference>
<dbReference type="NCBIfam" id="TIGR00154">
    <property type="entry name" value="ispE"/>
    <property type="match status" value="1"/>
</dbReference>
<keyword evidence="2 7" id="KW-0808">Transferase</keyword>
<protein>
    <recommendedName>
        <fullName evidence="1 7">4-diphosphocytidyl-2-C-methyl-D-erythritol kinase</fullName>
        <shortName evidence="7">CMK</shortName>
        <ecNumber evidence="7">2.7.1.148</ecNumber>
    </recommendedName>
    <alternativeName>
        <fullName evidence="7">4-(cytidine-5'-diphospho)-2-C-methyl-D-erythritol kinase</fullName>
    </alternativeName>
</protein>
<dbReference type="GO" id="GO:0019288">
    <property type="term" value="P:isopentenyl diphosphate biosynthetic process, methylerythritol 4-phosphate pathway"/>
    <property type="evidence" value="ECO:0007669"/>
    <property type="project" value="UniProtKB-UniRule"/>
</dbReference>
<dbReference type="PIRSF" id="PIRSF010376">
    <property type="entry name" value="IspE"/>
    <property type="match status" value="1"/>
</dbReference>
<feature type="active site" evidence="7">
    <location>
        <position position="134"/>
    </location>
</feature>
<evidence type="ECO:0000313" key="10">
    <source>
        <dbReference type="Proteomes" id="UP000824083"/>
    </source>
</evidence>
<dbReference type="GO" id="GO:0016114">
    <property type="term" value="P:terpenoid biosynthetic process"/>
    <property type="evidence" value="ECO:0007669"/>
    <property type="project" value="UniProtKB-UniRule"/>
</dbReference>
<dbReference type="PANTHER" id="PTHR43527:SF2">
    <property type="entry name" value="4-DIPHOSPHOCYTIDYL-2-C-METHYL-D-ERYTHRITOL KINASE, CHLOROPLASTIC"/>
    <property type="match status" value="1"/>
</dbReference>
<dbReference type="AlphaFoldDB" id="A0A9D1IIF6"/>
<comment type="similarity">
    <text evidence="7">Belongs to the GHMP kinase family. IspE subfamily.</text>
</comment>
<dbReference type="EC" id="2.7.1.148" evidence="7"/>
<evidence type="ECO:0000256" key="5">
    <source>
        <dbReference type="ARBA" id="ARBA00022840"/>
    </source>
</evidence>
<dbReference type="SUPFAM" id="SSF55060">
    <property type="entry name" value="GHMP Kinase, C-terminal domain"/>
    <property type="match status" value="1"/>
</dbReference>
<feature type="binding site" evidence="7">
    <location>
        <begin position="92"/>
        <end position="102"/>
    </location>
    <ligand>
        <name>ATP</name>
        <dbReference type="ChEBI" id="CHEBI:30616"/>
    </ligand>
</feature>
<comment type="pathway">
    <text evidence="7">Isoprenoid biosynthesis; isopentenyl diphosphate biosynthesis via DXP pathway; isopentenyl diphosphate from 1-deoxy-D-xylulose 5-phosphate: step 3/6.</text>
</comment>
<dbReference type="InterPro" id="IPR014721">
    <property type="entry name" value="Ribsml_uS5_D2-typ_fold_subgr"/>
</dbReference>
<keyword evidence="3 7" id="KW-0547">Nucleotide-binding</keyword>
<evidence type="ECO:0000313" key="9">
    <source>
        <dbReference type="EMBL" id="HIU37928.1"/>
    </source>
</evidence>